<name>A0A557PBD1_9VIBR</name>
<gene>
    <name evidence="1" type="ORF">FOF44_05640</name>
</gene>
<accession>A0A557PBD1</accession>
<organism evidence="1 2">
    <name type="scientific">Vibrio algivorus</name>
    <dbReference type="NCBI Taxonomy" id="1667024"/>
    <lineage>
        <taxon>Bacteria</taxon>
        <taxon>Pseudomonadati</taxon>
        <taxon>Pseudomonadota</taxon>
        <taxon>Gammaproteobacteria</taxon>
        <taxon>Vibrionales</taxon>
        <taxon>Vibrionaceae</taxon>
        <taxon>Vibrio</taxon>
    </lineage>
</organism>
<dbReference type="PANTHER" id="PTHR39473">
    <property type="match status" value="1"/>
</dbReference>
<proteinExistence type="predicted"/>
<evidence type="ECO:0000313" key="2">
    <source>
        <dbReference type="Proteomes" id="UP000319828"/>
    </source>
</evidence>
<protein>
    <submittedName>
        <fullName evidence="1">DinB family protein</fullName>
    </submittedName>
</protein>
<dbReference type="EMBL" id="VMKJ01000007">
    <property type="protein sequence ID" value="TVO37961.1"/>
    <property type="molecule type" value="Genomic_DNA"/>
</dbReference>
<comment type="caution">
    <text evidence="1">The sequence shown here is derived from an EMBL/GenBank/DDBJ whole genome shotgun (WGS) entry which is preliminary data.</text>
</comment>
<dbReference type="Proteomes" id="UP000319828">
    <property type="component" value="Unassembled WGS sequence"/>
</dbReference>
<dbReference type="SUPFAM" id="SSF109854">
    <property type="entry name" value="DinB/YfiT-like putative metalloenzymes"/>
    <property type="match status" value="1"/>
</dbReference>
<sequence length="185" mass="20790">MSTSMAASPDNHNAHHPLVSANLEGIEQALQLLGQLDDAQYTYVAKPYAQSSIGAHLRHINDMYFALMNAPQQQGVIDYDQRRRGALVETQRELAIAELQAIKHWLLALEEQNLTMPVTIKSETSIYQQQICQMPSSLQRELLFVSSHTTHHFSVMRVNAEACQIKTDSIFSYAPATASYLRSQC</sequence>
<reference evidence="1 2" key="1">
    <citation type="submission" date="2019-07" db="EMBL/GenBank/DDBJ databases">
        <title>The draft genome sequence of Vibrio algivorus M1486.</title>
        <authorList>
            <person name="Meng X."/>
        </authorList>
    </citation>
    <scope>NUCLEOTIDE SEQUENCE [LARGE SCALE GENOMIC DNA]</scope>
    <source>
        <strain evidence="1 2">M1486</strain>
    </source>
</reference>
<dbReference type="AlphaFoldDB" id="A0A557PBD1"/>
<dbReference type="RefSeq" id="WP_144387722.1">
    <property type="nucleotide sequence ID" value="NZ_CANNCB010000013.1"/>
</dbReference>
<evidence type="ECO:0000313" key="1">
    <source>
        <dbReference type="EMBL" id="TVO37961.1"/>
    </source>
</evidence>
<dbReference type="InterPro" id="IPR034660">
    <property type="entry name" value="DinB/YfiT-like"/>
</dbReference>
<dbReference type="OrthoDB" id="1162179at2"/>
<dbReference type="PANTHER" id="PTHR39473:SF1">
    <property type="entry name" value="DINB-LIKE DOMAIN-CONTAINING PROTEIN"/>
    <property type="match status" value="1"/>
</dbReference>